<organism evidence="2 3">
    <name type="scientific">Peronospora matthiolae</name>
    <dbReference type="NCBI Taxonomy" id="2874970"/>
    <lineage>
        <taxon>Eukaryota</taxon>
        <taxon>Sar</taxon>
        <taxon>Stramenopiles</taxon>
        <taxon>Oomycota</taxon>
        <taxon>Peronosporomycetes</taxon>
        <taxon>Peronosporales</taxon>
        <taxon>Peronosporaceae</taxon>
        <taxon>Peronospora</taxon>
    </lineage>
</organism>
<dbReference type="Proteomes" id="UP001162060">
    <property type="component" value="Unassembled WGS sequence"/>
</dbReference>
<protein>
    <submittedName>
        <fullName evidence="2">Uncharacterized protein</fullName>
    </submittedName>
</protein>
<dbReference type="CDD" id="cd23158">
    <property type="entry name" value="Prefoldin_UXT"/>
    <property type="match status" value="1"/>
</dbReference>
<dbReference type="GO" id="GO:0006457">
    <property type="term" value="P:protein folding"/>
    <property type="evidence" value="ECO:0007669"/>
    <property type="project" value="InterPro"/>
</dbReference>
<gene>
    <name evidence="2" type="ORF">PM001_LOCUS8336</name>
</gene>
<reference evidence="2" key="1">
    <citation type="submission" date="2024-01" db="EMBL/GenBank/DDBJ databases">
        <authorList>
            <person name="Webb A."/>
        </authorList>
    </citation>
    <scope>NUCLEOTIDE SEQUENCE</scope>
    <source>
        <strain evidence="2">Pm1</strain>
    </source>
</reference>
<dbReference type="SUPFAM" id="SSF46579">
    <property type="entry name" value="Prefoldin"/>
    <property type="match status" value="1"/>
</dbReference>
<dbReference type="Pfam" id="PF02996">
    <property type="entry name" value="Prefoldin"/>
    <property type="match status" value="1"/>
</dbReference>
<name>A0AAV1TNK8_9STRA</name>
<dbReference type="GO" id="GO:0005737">
    <property type="term" value="C:cytoplasm"/>
    <property type="evidence" value="ECO:0007669"/>
    <property type="project" value="TreeGrafter"/>
</dbReference>
<comment type="caution">
    <text evidence="2">The sequence shown here is derived from an EMBL/GenBank/DDBJ whole genome shotgun (WGS) entry which is preliminary data.</text>
</comment>
<dbReference type="InterPro" id="IPR009053">
    <property type="entry name" value="Prefoldin"/>
</dbReference>
<dbReference type="PANTHER" id="PTHR12674:SF2">
    <property type="entry name" value="PREFOLDIN SUBUNIT 5"/>
    <property type="match status" value="1"/>
</dbReference>
<dbReference type="NCBIfam" id="TIGR00293">
    <property type="entry name" value="prefoldin subunit alpha"/>
    <property type="match status" value="1"/>
</dbReference>
<dbReference type="InterPro" id="IPR011599">
    <property type="entry name" value="PFD_alpha_archaea"/>
</dbReference>
<dbReference type="AlphaFoldDB" id="A0AAV1TNK8"/>
<dbReference type="Gene3D" id="1.10.287.370">
    <property type="match status" value="1"/>
</dbReference>
<dbReference type="EMBL" id="CAKLBY020000067">
    <property type="protein sequence ID" value="CAK7923186.1"/>
    <property type="molecule type" value="Genomic_DNA"/>
</dbReference>
<dbReference type="PANTHER" id="PTHR12674">
    <property type="entry name" value="PREFOLDIN SUBUNIT 5"/>
    <property type="match status" value="1"/>
</dbReference>
<dbReference type="GO" id="GO:0051082">
    <property type="term" value="F:unfolded protein binding"/>
    <property type="evidence" value="ECO:0007669"/>
    <property type="project" value="InterPro"/>
</dbReference>
<proteinExistence type="inferred from homology"/>
<evidence type="ECO:0000256" key="1">
    <source>
        <dbReference type="ARBA" id="ARBA00010048"/>
    </source>
</evidence>
<dbReference type="InterPro" id="IPR004127">
    <property type="entry name" value="Prefoldin_subunit_alpha"/>
</dbReference>
<dbReference type="GO" id="GO:0016272">
    <property type="term" value="C:prefoldin complex"/>
    <property type="evidence" value="ECO:0007669"/>
    <property type="project" value="InterPro"/>
</dbReference>
<evidence type="ECO:0000313" key="3">
    <source>
        <dbReference type="Proteomes" id="UP001162060"/>
    </source>
</evidence>
<comment type="similarity">
    <text evidence="1">Belongs to the prefoldin subunit alpha family.</text>
</comment>
<evidence type="ECO:0000313" key="2">
    <source>
        <dbReference type="EMBL" id="CAK7923186.1"/>
    </source>
</evidence>
<accession>A0AAV1TNK8</accession>
<sequence length="142" mass="16243">MASESSTAALQRYSDFVEQVLRPQLQQTLVHRDALTREVHEYQELRELLQTLADPTPEPLHTLVDVGERFYVRAKVDDASLVTVDIGLEFHVEMTVTEAQRFVGSQLLYLTTKRNKWQLKAREVSDHVNLVIASIEQLAALQ</sequence>